<dbReference type="PANTHER" id="PTHR33202:SF7">
    <property type="entry name" value="FERRIC UPTAKE REGULATION PROTEIN"/>
    <property type="match status" value="1"/>
</dbReference>
<dbReference type="NCBIfam" id="NF045677">
    <property type="entry name" value="FeRespRegIrr"/>
    <property type="match status" value="1"/>
</dbReference>
<dbReference type="GO" id="GO:0003700">
    <property type="term" value="F:DNA-binding transcription factor activity"/>
    <property type="evidence" value="ECO:0007669"/>
    <property type="project" value="InterPro"/>
</dbReference>
<dbReference type="GO" id="GO:0045892">
    <property type="term" value="P:negative regulation of DNA-templated transcription"/>
    <property type="evidence" value="ECO:0007669"/>
    <property type="project" value="TreeGrafter"/>
</dbReference>
<accession>Q07LV5</accession>
<dbReference type="GO" id="GO:0000976">
    <property type="term" value="F:transcription cis-regulatory region binding"/>
    <property type="evidence" value="ECO:0007669"/>
    <property type="project" value="TreeGrafter"/>
</dbReference>
<evidence type="ECO:0000256" key="3">
    <source>
        <dbReference type="ARBA" id="ARBA00020910"/>
    </source>
</evidence>
<dbReference type="InterPro" id="IPR002481">
    <property type="entry name" value="FUR"/>
</dbReference>
<sequence>MTGAPEELVMDAVNVDCVRDGDGLETIESYPQLTGWPWRDVNEMLLSRGLRATRQRMALGWLLFRKGGRHLTAEMLYEEAVEAKIRVSLTTVYRTLNQFTYAGLLQQISIDGGETFFDTNLNEHLHFYLESKHELIDIPISNVVLQNMPKVPDGYKINRVDIVVRLEPITNLA</sequence>
<evidence type="ECO:0000313" key="11">
    <source>
        <dbReference type="EMBL" id="ABJ07079.1"/>
    </source>
</evidence>
<dbReference type="PANTHER" id="PTHR33202">
    <property type="entry name" value="ZINC UPTAKE REGULATION PROTEIN"/>
    <property type="match status" value="1"/>
</dbReference>
<dbReference type="GO" id="GO:1900376">
    <property type="term" value="P:regulation of secondary metabolite biosynthetic process"/>
    <property type="evidence" value="ECO:0007669"/>
    <property type="project" value="TreeGrafter"/>
</dbReference>
<dbReference type="CDD" id="cd07153">
    <property type="entry name" value="Fur_like"/>
    <property type="match status" value="1"/>
</dbReference>
<dbReference type="STRING" id="316055.RPE_3143"/>
<comment type="subcellular location">
    <subcellularLocation>
        <location evidence="1">Cytoplasm</location>
    </subcellularLocation>
</comment>
<evidence type="ECO:0000256" key="7">
    <source>
        <dbReference type="ARBA" id="ARBA00022833"/>
    </source>
</evidence>
<dbReference type="AlphaFoldDB" id="Q07LV5"/>
<gene>
    <name evidence="11" type="ordered locus">RPE_3143</name>
</gene>
<dbReference type="InterPro" id="IPR036388">
    <property type="entry name" value="WH-like_DNA-bd_sf"/>
</dbReference>
<evidence type="ECO:0000256" key="10">
    <source>
        <dbReference type="ARBA" id="ARBA00023163"/>
    </source>
</evidence>
<dbReference type="NCBIfam" id="NF045678">
    <property type="entry name" value="TransRegIrrA"/>
    <property type="match status" value="1"/>
</dbReference>
<reference evidence="11" key="1">
    <citation type="submission" date="2006-09" db="EMBL/GenBank/DDBJ databases">
        <title>Complete sequence of Rhodopseudomonas palustris BisA53.</title>
        <authorList>
            <consortium name="US DOE Joint Genome Institute"/>
            <person name="Copeland A."/>
            <person name="Lucas S."/>
            <person name="Lapidus A."/>
            <person name="Barry K."/>
            <person name="Detter J.C."/>
            <person name="Glavina del Rio T."/>
            <person name="Hammon N."/>
            <person name="Israni S."/>
            <person name="Dalin E."/>
            <person name="Tice H."/>
            <person name="Pitluck S."/>
            <person name="Chain P."/>
            <person name="Malfatti S."/>
            <person name="Shin M."/>
            <person name="Vergez L."/>
            <person name="Schmutz J."/>
            <person name="Larimer F."/>
            <person name="Land M."/>
            <person name="Hauser L."/>
            <person name="Pelletier D.A."/>
            <person name="Kyrpides N."/>
            <person name="Kim E."/>
            <person name="Harwood C.S."/>
            <person name="Oda Y."/>
            <person name="Richardson P."/>
        </authorList>
    </citation>
    <scope>NUCLEOTIDE SEQUENCE [LARGE SCALE GENOMIC DNA]</scope>
    <source>
        <strain evidence="11">BisA53</strain>
    </source>
</reference>
<proteinExistence type="inferred from homology"/>
<evidence type="ECO:0000256" key="1">
    <source>
        <dbReference type="ARBA" id="ARBA00004496"/>
    </source>
</evidence>
<evidence type="ECO:0000256" key="8">
    <source>
        <dbReference type="ARBA" id="ARBA00023015"/>
    </source>
</evidence>
<keyword evidence="5" id="KW-0678">Repressor</keyword>
<dbReference type="GO" id="GO:0005737">
    <property type="term" value="C:cytoplasm"/>
    <property type="evidence" value="ECO:0007669"/>
    <property type="project" value="UniProtKB-SubCell"/>
</dbReference>
<keyword evidence="7" id="KW-0862">Zinc</keyword>
<evidence type="ECO:0000256" key="5">
    <source>
        <dbReference type="ARBA" id="ARBA00022491"/>
    </source>
</evidence>
<evidence type="ECO:0000256" key="6">
    <source>
        <dbReference type="ARBA" id="ARBA00022723"/>
    </source>
</evidence>
<dbReference type="eggNOG" id="COG0735">
    <property type="taxonomic scope" value="Bacteria"/>
</dbReference>
<protein>
    <recommendedName>
        <fullName evidence="3">Ferric uptake regulation protein</fullName>
    </recommendedName>
</protein>
<dbReference type="Gene3D" id="1.10.10.10">
    <property type="entry name" value="Winged helix-like DNA-binding domain superfamily/Winged helix DNA-binding domain"/>
    <property type="match status" value="1"/>
</dbReference>
<keyword evidence="6" id="KW-0479">Metal-binding</keyword>
<keyword evidence="8" id="KW-0805">Transcription regulation</keyword>
<evidence type="ECO:0000256" key="9">
    <source>
        <dbReference type="ARBA" id="ARBA00023125"/>
    </source>
</evidence>
<dbReference type="SUPFAM" id="SSF46785">
    <property type="entry name" value="Winged helix' DNA-binding domain"/>
    <property type="match status" value="1"/>
</dbReference>
<comment type="similarity">
    <text evidence="2">Belongs to the Fur family.</text>
</comment>
<organism evidence="11">
    <name type="scientific">Rhodopseudomonas palustris (strain BisA53)</name>
    <dbReference type="NCBI Taxonomy" id="316055"/>
    <lineage>
        <taxon>Bacteria</taxon>
        <taxon>Pseudomonadati</taxon>
        <taxon>Pseudomonadota</taxon>
        <taxon>Alphaproteobacteria</taxon>
        <taxon>Hyphomicrobiales</taxon>
        <taxon>Nitrobacteraceae</taxon>
        <taxon>Rhodopseudomonas</taxon>
    </lineage>
</organism>
<dbReference type="KEGG" id="rpe:RPE_3143"/>
<dbReference type="Pfam" id="PF01475">
    <property type="entry name" value="FUR"/>
    <property type="match status" value="1"/>
</dbReference>
<dbReference type="HOGENOM" id="CLU_096072_1_1_5"/>
<evidence type="ECO:0000256" key="4">
    <source>
        <dbReference type="ARBA" id="ARBA00022490"/>
    </source>
</evidence>
<keyword evidence="10" id="KW-0804">Transcription</keyword>
<dbReference type="EMBL" id="CP000463">
    <property type="protein sequence ID" value="ABJ07079.1"/>
    <property type="molecule type" value="Genomic_DNA"/>
</dbReference>
<keyword evidence="4" id="KW-0963">Cytoplasm</keyword>
<dbReference type="InterPro" id="IPR036390">
    <property type="entry name" value="WH_DNA-bd_sf"/>
</dbReference>
<dbReference type="FunFam" id="1.10.10.10:FF:000007">
    <property type="entry name" value="Ferric uptake regulation protein"/>
    <property type="match status" value="1"/>
</dbReference>
<keyword evidence="9" id="KW-0238">DNA-binding</keyword>
<name>Q07LV5_RHOP5</name>
<dbReference type="GO" id="GO:0008270">
    <property type="term" value="F:zinc ion binding"/>
    <property type="evidence" value="ECO:0007669"/>
    <property type="project" value="TreeGrafter"/>
</dbReference>
<evidence type="ECO:0000256" key="2">
    <source>
        <dbReference type="ARBA" id="ARBA00007957"/>
    </source>
</evidence>